<dbReference type="CDD" id="cd00077">
    <property type="entry name" value="HDc"/>
    <property type="match status" value="1"/>
</dbReference>
<evidence type="ECO:0000259" key="1">
    <source>
        <dbReference type="Pfam" id="PF01966"/>
    </source>
</evidence>
<organism evidence="2">
    <name type="scientific">Ignisphaera aggregans</name>
    <dbReference type="NCBI Taxonomy" id="334771"/>
    <lineage>
        <taxon>Archaea</taxon>
        <taxon>Thermoproteota</taxon>
        <taxon>Thermoprotei</taxon>
        <taxon>Desulfurococcales</taxon>
        <taxon>Desulfurococcaceae</taxon>
        <taxon>Ignisphaera</taxon>
    </lineage>
</organism>
<dbReference type="NCBIfam" id="TIGR00277">
    <property type="entry name" value="HDIG"/>
    <property type="match status" value="1"/>
</dbReference>
<dbReference type="InterPro" id="IPR003607">
    <property type="entry name" value="HD/PDEase_dom"/>
</dbReference>
<dbReference type="Gene3D" id="1.10.3210.10">
    <property type="entry name" value="Hypothetical protein af1432"/>
    <property type="match status" value="1"/>
</dbReference>
<dbReference type="InterPro" id="IPR006675">
    <property type="entry name" value="HDIG_dom"/>
</dbReference>
<evidence type="ECO:0000313" key="2">
    <source>
        <dbReference type="EMBL" id="HEW52707.1"/>
    </source>
</evidence>
<proteinExistence type="predicted"/>
<reference evidence="2" key="1">
    <citation type="journal article" date="2020" name="mSystems">
        <title>Genome- and Community-Level Interaction Insights into Carbon Utilization and Element Cycling Functions of Hydrothermarchaeota in Hydrothermal Sediment.</title>
        <authorList>
            <person name="Zhou Z."/>
            <person name="Liu Y."/>
            <person name="Xu W."/>
            <person name="Pan J."/>
            <person name="Luo Z.H."/>
            <person name="Li M."/>
        </authorList>
    </citation>
    <scope>NUCLEOTIDE SEQUENCE [LARGE SCALE GENOMIC DNA]</scope>
    <source>
        <strain evidence="2">SpSt-16</strain>
    </source>
</reference>
<gene>
    <name evidence="2" type="ORF">ENO77_00785</name>
</gene>
<feature type="domain" description="HD" evidence="1">
    <location>
        <begin position="65"/>
        <end position="158"/>
    </location>
</feature>
<name>A0A7C2VLP4_9CREN</name>
<accession>A0A7C2VLP4</accession>
<dbReference type="AlphaFoldDB" id="A0A7C2VLP4"/>
<dbReference type="Pfam" id="PF01966">
    <property type="entry name" value="HD"/>
    <property type="match status" value="1"/>
</dbReference>
<dbReference type="EMBL" id="DSGT01000002">
    <property type="protein sequence ID" value="HEW52707.1"/>
    <property type="molecule type" value="Genomic_DNA"/>
</dbReference>
<dbReference type="SUPFAM" id="SSF109604">
    <property type="entry name" value="HD-domain/PDEase-like"/>
    <property type="match status" value="1"/>
</dbReference>
<dbReference type="InterPro" id="IPR006674">
    <property type="entry name" value="HD_domain"/>
</dbReference>
<comment type="caution">
    <text evidence="2">The sequence shown here is derived from an EMBL/GenBank/DDBJ whole genome shotgun (WGS) entry which is preliminary data.</text>
</comment>
<protein>
    <submittedName>
        <fullName evidence="2">HDIG domain-containing protein</fullName>
    </submittedName>
</protein>
<sequence>MYVQEYIEKIAKLTATIADESIRNIVEDILKKPRLSFTRAEPKIKIEDSPAAPRKHHMFTGGLAVHTYSVAKIALALCDIFAEVYGIPVNRDLVLAASVLHDIFKFYQYENDFKDGGYKARDDWYLSHDYAIVAELAVRGAKDELIRVVSEVHGLAPIKTTRGSHSSSS</sequence>